<evidence type="ECO:0000256" key="1">
    <source>
        <dbReference type="SAM" id="MobiDB-lite"/>
    </source>
</evidence>
<proteinExistence type="predicted"/>
<sequence>MTDSSVVRPRPPAETSIRKSSAQAASRSRSTAHRSRTAPGPTRAHRGSEARLDRRVPASPSEAGAPVCSVREGVPED</sequence>
<name>A0A0M9X9E7_9ACTN</name>
<evidence type="ECO:0000313" key="3">
    <source>
        <dbReference type="Proteomes" id="UP000037773"/>
    </source>
</evidence>
<feature type="compositionally biased region" description="Low complexity" evidence="1">
    <location>
        <begin position="18"/>
        <end position="29"/>
    </location>
</feature>
<dbReference type="EMBL" id="LGCN01000119">
    <property type="protein sequence ID" value="KOT40814.1"/>
    <property type="molecule type" value="Genomic_DNA"/>
</dbReference>
<dbReference type="Proteomes" id="UP000037773">
    <property type="component" value="Unassembled WGS sequence"/>
</dbReference>
<dbReference type="AlphaFoldDB" id="A0A0M9X9E7"/>
<feature type="region of interest" description="Disordered" evidence="1">
    <location>
        <begin position="1"/>
        <end position="77"/>
    </location>
</feature>
<feature type="compositionally biased region" description="Basic and acidic residues" evidence="1">
    <location>
        <begin position="46"/>
        <end position="56"/>
    </location>
</feature>
<dbReference type="PATRIC" id="fig|36816.3.peg.2559"/>
<protein>
    <submittedName>
        <fullName evidence="2">Uncharacterized protein</fullName>
    </submittedName>
</protein>
<accession>A0A0M9X9E7</accession>
<comment type="caution">
    <text evidence="2">The sequence shown here is derived from an EMBL/GenBank/DDBJ whole genome shotgun (WGS) entry which is preliminary data.</text>
</comment>
<gene>
    <name evidence="2" type="ORF">ADK41_11850</name>
</gene>
<organism evidence="2 3">
    <name type="scientific">Streptomyces caelestis</name>
    <dbReference type="NCBI Taxonomy" id="36816"/>
    <lineage>
        <taxon>Bacteria</taxon>
        <taxon>Bacillati</taxon>
        <taxon>Actinomycetota</taxon>
        <taxon>Actinomycetes</taxon>
        <taxon>Kitasatosporales</taxon>
        <taxon>Streptomycetaceae</taxon>
        <taxon>Streptomyces</taxon>
    </lineage>
</organism>
<reference evidence="2 3" key="1">
    <citation type="submission" date="2015-07" db="EMBL/GenBank/DDBJ databases">
        <authorList>
            <person name="Noorani M."/>
        </authorList>
    </citation>
    <scope>NUCLEOTIDE SEQUENCE [LARGE SCALE GENOMIC DNA]</scope>
    <source>
        <strain evidence="2 3">NRRL B-24567</strain>
    </source>
</reference>
<keyword evidence="3" id="KW-1185">Reference proteome</keyword>
<evidence type="ECO:0000313" key="2">
    <source>
        <dbReference type="EMBL" id="KOT40814.1"/>
    </source>
</evidence>